<name>A0A4P6JLA2_KTERU</name>
<dbReference type="EMBL" id="CP035758">
    <property type="protein sequence ID" value="QBD75436.1"/>
    <property type="molecule type" value="Genomic_DNA"/>
</dbReference>
<keyword evidence="2" id="KW-1185">Reference proteome</keyword>
<dbReference type="RefSeq" id="WP_129886034.1">
    <property type="nucleotide sequence ID" value="NZ_CP035758.1"/>
</dbReference>
<sequence>MLHEAVLDMPIVENLVSPDEFELDVRVSVPSEAPHIVASGSDCSVCTSCYNSCATCNSCVNPEKGKLEAEFELDVRVSVPNEAPQIVASGSDCSVCTSCYNSCAGCGC</sequence>
<dbReference type="AlphaFoldDB" id="A0A4P6JLA2"/>
<proteinExistence type="predicted"/>
<evidence type="ECO:0000313" key="2">
    <source>
        <dbReference type="Proteomes" id="UP000290365"/>
    </source>
</evidence>
<dbReference type="NCBIfam" id="NF038155">
    <property type="entry name" value="lanthi_I_FDLD"/>
    <property type="match status" value="1"/>
</dbReference>
<dbReference type="KEGG" id="kbs:EPA93_05230"/>
<reference evidence="1 2" key="1">
    <citation type="submission" date="2019-01" db="EMBL/GenBank/DDBJ databases">
        <title>Ktedonosporobacter rubrisoli SCAWS-G2.</title>
        <authorList>
            <person name="Huang Y."/>
            <person name="Yan B."/>
        </authorList>
    </citation>
    <scope>NUCLEOTIDE SEQUENCE [LARGE SCALE GENOMIC DNA]</scope>
    <source>
        <strain evidence="1 2">SCAWS-G2</strain>
    </source>
</reference>
<dbReference type="Proteomes" id="UP000290365">
    <property type="component" value="Chromosome"/>
</dbReference>
<organism evidence="1 2">
    <name type="scientific">Ktedonosporobacter rubrisoli</name>
    <dbReference type="NCBI Taxonomy" id="2509675"/>
    <lineage>
        <taxon>Bacteria</taxon>
        <taxon>Bacillati</taxon>
        <taxon>Chloroflexota</taxon>
        <taxon>Ktedonobacteria</taxon>
        <taxon>Ktedonobacterales</taxon>
        <taxon>Ktedonosporobacteraceae</taxon>
        <taxon>Ktedonosporobacter</taxon>
    </lineage>
</organism>
<protein>
    <submittedName>
        <fullName evidence="1">Uncharacterized protein</fullName>
    </submittedName>
</protein>
<accession>A0A4P6JLA2</accession>
<gene>
    <name evidence="1" type="ORF">EPA93_05230</name>
</gene>
<evidence type="ECO:0000313" key="1">
    <source>
        <dbReference type="EMBL" id="QBD75436.1"/>
    </source>
</evidence>